<evidence type="ECO:0000313" key="4">
    <source>
        <dbReference type="Proteomes" id="UP000326939"/>
    </source>
</evidence>
<dbReference type="Pfam" id="PF03168">
    <property type="entry name" value="LEA_2"/>
    <property type="match status" value="1"/>
</dbReference>
<proteinExistence type="predicted"/>
<keyword evidence="1" id="KW-1133">Transmembrane helix</keyword>
<dbReference type="AlphaFoldDB" id="A0A5N5N5Q3"/>
<organism evidence="3 4">
    <name type="scientific">Salix brachista</name>
    <dbReference type="NCBI Taxonomy" id="2182728"/>
    <lineage>
        <taxon>Eukaryota</taxon>
        <taxon>Viridiplantae</taxon>
        <taxon>Streptophyta</taxon>
        <taxon>Embryophyta</taxon>
        <taxon>Tracheophyta</taxon>
        <taxon>Spermatophyta</taxon>
        <taxon>Magnoliopsida</taxon>
        <taxon>eudicotyledons</taxon>
        <taxon>Gunneridae</taxon>
        <taxon>Pentapetalae</taxon>
        <taxon>rosids</taxon>
        <taxon>fabids</taxon>
        <taxon>Malpighiales</taxon>
        <taxon>Salicaceae</taxon>
        <taxon>Saliceae</taxon>
        <taxon>Salix</taxon>
    </lineage>
</organism>
<gene>
    <name evidence="3" type="ORF">DKX38_006808</name>
</gene>
<feature type="transmembrane region" description="Helical" evidence="1">
    <location>
        <begin position="167"/>
        <end position="192"/>
    </location>
</feature>
<accession>A0A5N5N5Q3</accession>
<keyword evidence="1" id="KW-0472">Membrane</keyword>
<dbReference type="Gene3D" id="2.60.40.1820">
    <property type="match status" value="2"/>
</dbReference>
<dbReference type="EMBL" id="VDCV01000004">
    <property type="protein sequence ID" value="KAB5561851.1"/>
    <property type="molecule type" value="Genomic_DNA"/>
</dbReference>
<evidence type="ECO:0000259" key="2">
    <source>
        <dbReference type="Pfam" id="PF03168"/>
    </source>
</evidence>
<feature type="domain" description="Late embryogenesis abundant protein LEA-2 subgroup" evidence="2">
    <location>
        <begin position="229"/>
        <end position="323"/>
    </location>
</feature>
<evidence type="ECO:0000256" key="1">
    <source>
        <dbReference type="SAM" id="Phobius"/>
    </source>
</evidence>
<dbReference type="PANTHER" id="PTHR31852">
    <property type="entry name" value="LATE EMBRYOGENESIS ABUNDANT (LEA) HYDROXYPROLINE-RICH GLYCOPROTEIN FAMILY"/>
    <property type="match status" value="1"/>
</dbReference>
<dbReference type="SUPFAM" id="SSF117070">
    <property type="entry name" value="LEA14-like"/>
    <property type="match status" value="1"/>
</dbReference>
<keyword evidence="1" id="KW-0812">Transmembrane</keyword>
<dbReference type="InterPro" id="IPR055301">
    <property type="entry name" value="Lea14-like_2"/>
</dbReference>
<feature type="transmembrane region" description="Helical" evidence="1">
    <location>
        <begin position="24"/>
        <end position="48"/>
    </location>
</feature>
<sequence>MDVESSKAAVMKAESPKKHKRRNICLGVTAAVILLIFLLLLILGLTVFKPKQPTTTVDSTSITDLKVSFDAARLRVDVNLTLDVDLSIKNPNKVSVRYKNSSAFLNYRGQVVGEAPIPAASPAIRRANLSKSSSLRVYLPSENQTLRPSMTETNDQGHGPKARRRCFVVGGVILLLPLLLFIIFLILVLTVFKSKSPQTQLLSATLEGISPRISFPVVNIQLNITLNLTILVKNPNHASFKHGPGKSYLLYRGDQVGEADLYPGLIPSKGTETLPSRLTIQVDEMATDTSAIISDVLAGQIVMETRTRIPGRVTFLKIIKKHAVATSDCRFTIDIPSMKIQSQECKSKTKF</sequence>
<evidence type="ECO:0000313" key="3">
    <source>
        <dbReference type="EMBL" id="KAB5561851.1"/>
    </source>
</evidence>
<comment type="caution">
    <text evidence="3">The sequence shown here is derived from an EMBL/GenBank/DDBJ whole genome shotgun (WGS) entry which is preliminary data.</text>
</comment>
<name>A0A5N5N5Q3_9ROSI</name>
<dbReference type="Proteomes" id="UP000326939">
    <property type="component" value="Chromosome 4"/>
</dbReference>
<protein>
    <recommendedName>
        <fullName evidence="2">Late embryogenesis abundant protein LEA-2 subgroup domain-containing protein</fullName>
    </recommendedName>
</protein>
<dbReference type="InterPro" id="IPR004864">
    <property type="entry name" value="LEA_2"/>
</dbReference>
<keyword evidence="4" id="KW-1185">Reference proteome</keyword>
<reference evidence="4" key="1">
    <citation type="journal article" date="2019" name="Gigascience">
        <title>De novo genome assembly of the endangered Acer yangbiense, a plant species with extremely small populations endemic to Yunnan Province, China.</title>
        <authorList>
            <person name="Yang J."/>
            <person name="Wariss H.M."/>
            <person name="Tao L."/>
            <person name="Zhang R."/>
            <person name="Yun Q."/>
            <person name="Hollingsworth P."/>
            <person name="Dao Z."/>
            <person name="Luo G."/>
            <person name="Guo H."/>
            <person name="Ma Y."/>
            <person name="Sun W."/>
        </authorList>
    </citation>
    <scope>NUCLEOTIDE SEQUENCE [LARGE SCALE GENOMIC DNA]</scope>
    <source>
        <strain evidence="4">cv. br00</strain>
    </source>
</reference>